<dbReference type="Gene3D" id="2.40.30.170">
    <property type="match status" value="1"/>
</dbReference>
<evidence type="ECO:0000313" key="10">
    <source>
        <dbReference type="EMBL" id="MFC3198136.1"/>
    </source>
</evidence>
<proteinExistence type="predicted"/>
<feature type="compositionally biased region" description="Basic and acidic residues" evidence="6">
    <location>
        <begin position="23"/>
        <end position="33"/>
    </location>
</feature>
<dbReference type="PANTHER" id="PTHR30386:SF26">
    <property type="entry name" value="TRANSPORT PROTEIN COMB"/>
    <property type="match status" value="1"/>
</dbReference>
<protein>
    <submittedName>
        <fullName evidence="10">HlyD family secretion protein</fullName>
    </submittedName>
</protein>
<gene>
    <name evidence="10" type="ORF">ACFOET_10990</name>
</gene>
<dbReference type="Proteomes" id="UP001595526">
    <property type="component" value="Unassembled WGS sequence"/>
</dbReference>
<evidence type="ECO:0000259" key="8">
    <source>
        <dbReference type="Pfam" id="PF25876"/>
    </source>
</evidence>
<dbReference type="EMBL" id="JBHRTA010000031">
    <property type="protein sequence ID" value="MFC3198136.1"/>
    <property type="molecule type" value="Genomic_DNA"/>
</dbReference>
<evidence type="ECO:0000256" key="6">
    <source>
        <dbReference type="SAM" id="MobiDB-lite"/>
    </source>
</evidence>
<evidence type="ECO:0000256" key="5">
    <source>
        <dbReference type="SAM" id="Coils"/>
    </source>
</evidence>
<evidence type="ECO:0000256" key="7">
    <source>
        <dbReference type="SAM" id="Phobius"/>
    </source>
</evidence>
<feature type="coiled-coil region" evidence="5">
    <location>
        <begin position="152"/>
        <end position="186"/>
    </location>
</feature>
<dbReference type="RefSeq" id="WP_379022509.1">
    <property type="nucleotide sequence ID" value="NZ_JBHRTA010000031.1"/>
</dbReference>
<sequence length="381" mass="42517">MSEHTENNTLKQEEPVAGNRQPNAKDPEKESRKVNPKSNMRLRATIVNLLVFVVVAGGFIWLVQKYFHIGDDDFTNAAQVEAFVNPINTRVSAYIKEIRFIEHQQVKRGDTLLILDEREIITQLEQAEAAYQNALASKGVTSSTVTTVANNVQVMEANTAGAKARLENAEKNLERYANLVASEAVTRFQYDQIRTEYDVARSSYEAQFNQHRSAGFSVTEAKSRLALNDAEIKRAKAALDMARLNLSYTVITAPYDGIMGRRTINEGQLLQPGQQVATIVLDNDKWVTANFLESQMPGVHIGQHIRMTADAIGKHEFEGVVTAVSAATGSRYSMVPVDNSSGNFVKVQQRIPVRIEFTENNAPEDLRKLRAGMNMNVFIKK</sequence>
<evidence type="ECO:0000256" key="4">
    <source>
        <dbReference type="ARBA" id="ARBA00023136"/>
    </source>
</evidence>
<dbReference type="SUPFAM" id="SSF111369">
    <property type="entry name" value="HlyD-like secretion proteins"/>
    <property type="match status" value="2"/>
</dbReference>
<accession>A0ABV7JJB3</accession>
<evidence type="ECO:0000256" key="1">
    <source>
        <dbReference type="ARBA" id="ARBA00004167"/>
    </source>
</evidence>
<dbReference type="InterPro" id="IPR058625">
    <property type="entry name" value="MdtA-like_BSH"/>
</dbReference>
<comment type="caution">
    <text evidence="10">The sequence shown here is derived from an EMBL/GenBank/DDBJ whole genome shotgun (WGS) entry which is preliminary data.</text>
</comment>
<dbReference type="Gene3D" id="1.10.287.470">
    <property type="entry name" value="Helix hairpin bin"/>
    <property type="match status" value="1"/>
</dbReference>
<reference evidence="11" key="1">
    <citation type="journal article" date="2019" name="Int. J. Syst. Evol. Microbiol.">
        <title>The Global Catalogue of Microorganisms (GCM) 10K type strain sequencing project: providing services to taxonomists for standard genome sequencing and annotation.</title>
        <authorList>
            <consortium name="The Broad Institute Genomics Platform"/>
            <consortium name="The Broad Institute Genome Sequencing Center for Infectious Disease"/>
            <person name="Wu L."/>
            <person name="Ma J."/>
        </authorList>
    </citation>
    <scope>NUCLEOTIDE SEQUENCE [LARGE SCALE GENOMIC DNA]</scope>
    <source>
        <strain evidence="11">KCTC 52416</strain>
    </source>
</reference>
<feature type="transmembrane region" description="Helical" evidence="7">
    <location>
        <begin position="42"/>
        <end position="63"/>
    </location>
</feature>
<feature type="domain" description="Multidrug resistance protein MdtA-like barrel-sandwich hybrid" evidence="9">
    <location>
        <begin position="87"/>
        <end position="280"/>
    </location>
</feature>
<keyword evidence="3 7" id="KW-1133">Transmembrane helix</keyword>
<dbReference type="Pfam" id="PF25876">
    <property type="entry name" value="HH_MFP_RND"/>
    <property type="match status" value="1"/>
</dbReference>
<dbReference type="Pfam" id="PF25917">
    <property type="entry name" value="BSH_RND"/>
    <property type="match status" value="1"/>
</dbReference>
<dbReference type="InterPro" id="IPR050739">
    <property type="entry name" value="MFP"/>
</dbReference>
<keyword evidence="5" id="KW-0175">Coiled coil</keyword>
<feature type="compositionally biased region" description="Basic and acidic residues" evidence="6">
    <location>
        <begin position="1"/>
        <end position="14"/>
    </location>
</feature>
<evidence type="ECO:0000256" key="2">
    <source>
        <dbReference type="ARBA" id="ARBA00022692"/>
    </source>
</evidence>
<dbReference type="Gene3D" id="2.40.50.100">
    <property type="match status" value="1"/>
</dbReference>
<organism evidence="10 11">
    <name type="scientific">Parapedobacter deserti</name>
    <dbReference type="NCBI Taxonomy" id="1912957"/>
    <lineage>
        <taxon>Bacteria</taxon>
        <taxon>Pseudomonadati</taxon>
        <taxon>Bacteroidota</taxon>
        <taxon>Sphingobacteriia</taxon>
        <taxon>Sphingobacteriales</taxon>
        <taxon>Sphingobacteriaceae</taxon>
        <taxon>Parapedobacter</taxon>
    </lineage>
</organism>
<dbReference type="PANTHER" id="PTHR30386">
    <property type="entry name" value="MEMBRANE FUSION SUBUNIT OF EMRAB-TOLC MULTIDRUG EFFLUX PUMP"/>
    <property type="match status" value="1"/>
</dbReference>
<comment type="subcellular location">
    <subcellularLocation>
        <location evidence="1">Membrane</location>
        <topology evidence="1">Single-pass membrane protein</topology>
    </subcellularLocation>
</comment>
<dbReference type="InterPro" id="IPR058624">
    <property type="entry name" value="MdtA-like_HH"/>
</dbReference>
<name>A0ABV7JJB3_9SPHI</name>
<evidence type="ECO:0000256" key="3">
    <source>
        <dbReference type="ARBA" id="ARBA00022989"/>
    </source>
</evidence>
<keyword evidence="4 7" id="KW-0472">Membrane</keyword>
<keyword evidence="11" id="KW-1185">Reference proteome</keyword>
<evidence type="ECO:0000313" key="11">
    <source>
        <dbReference type="Proteomes" id="UP001595526"/>
    </source>
</evidence>
<evidence type="ECO:0000259" key="9">
    <source>
        <dbReference type="Pfam" id="PF25917"/>
    </source>
</evidence>
<feature type="domain" description="Multidrug resistance protein MdtA-like alpha-helical hairpin" evidence="8">
    <location>
        <begin position="153"/>
        <end position="249"/>
    </location>
</feature>
<feature type="region of interest" description="Disordered" evidence="6">
    <location>
        <begin position="1"/>
        <end position="36"/>
    </location>
</feature>
<keyword evidence="2 7" id="KW-0812">Transmembrane</keyword>